<sequence>MRKQLITFVALVAIPALSFAQTADEVITKHVAALGGADKIAAIKTLEYEQTMSIQGMDLTSKSTFIVGKSMRSDISVMGQQITNVIDGDKGWMINPMMGGNTPQDMPAEALKSIKSATEPPMFQLAYAKSDKIPYELAGKEKFDGKDVFTIKTTRPEGTFNYYVDASSYQLLGFKGTVSMGGQQGETTAKFSDYKAVDGVNIPYSSEITAPGAPGTITAKLTKVSVNGTVDQTIFAKPK</sequence>
<reference evidence="2" key="1">
    <citation type="submission" date="2020-09" db="EMBL/GenBank/DDBJ databases">
        <authorList>
            <person name="Kim M.K."/>
        </authorList>
    </citation>
    <scope>NUCLEOTIDE SEQUENCE</scope>
    <source>
        <strain evidence="2">BT704</strain>
    </source>
</reference>
<dbReference type="AlphaFoldDB" id="A0A927GDD5"/>
<evidence type="ECO:0000256" key="1">
    <source>
        <dbReference type="SAM" id="SignalP"/>
    </source>
</evidence>
<gene>
    <name evidence="2" type="ORF">IC230_11135</name>
</gene>
<dbReference type="RefSeq" id="WP_191039062.1">
    <property type="nucleotide sequence ID" value="NZ_JACXAA010000003.1"/>
</dbReference>
<proteinExistence type="predicted"/>
<dbReference type="EMBL" id="JACXAA010000003">
    <property type="protein sequence ID" value="MBD2753446.1"/>
    <property type="molecule type" value="Genomic_DNA"/>
</dbReference>
<accession>A0A927GDD5</accession>
<dbReference type="Proteomes" id="UP000653797">
    <property type="component" value="Unassembled WGS sequence"/>
</dbReference>
<feature type="signal peptide" evidence="1">
    <location>
        <begin position="1"/>
        <end position="20"/>
    </location>
</feature>
<evidence type="ECO:0000313" key="2">
    <source>
        <dbReference type="EMBL" id="MBD2753446.1"/>
    </source>
</evidence>
<protein>
    <submittedName>
        <fullName evidence="2">DUF4292 domain-containing protein</fullName>
    </submittedName>
</protein>
<evidence type="ECO:0000313" key="3">
    <source>
        <dbReference type="Proteomes" id="UP000653797"/>
    </source>
</evidence>
<keyword evidence="3" id="KW-1185">Reference proteome</keyword>
<dbReference type="Gene3D" id="2.50.20.10">
    <property type="entry name" value="Lipoprotein localisation LolA/LolB/LppX"/>
    <property type="match status" value="1"/>
</dbReference>
<keyword evidence="1" id="KW-0732">Signal</keyword>
<organism evidence="2 3">
    <name type="scientific">Spirosoma validum</name>
    <dbReference type="NCBI Taxonomy" id="2771355"/>
    <lineage>
        <taxon>Bacteria</taxon>
        <taxon>Pseudomonadati</taxon>
        <taxon>Bacteroidota</taxon>
        <taxon>Cytophagia</taxon>
        <taxon>Cytophagales</taxon>
        <taxon>Cytophagaceae</taxon>
        <taxon>Spirosoma</taxon>
    </lineage>
</organism>
<comment type="caution">
    <text evidence="2">The sequence shown here is derived from an EMBL/GenBank/DDBJ whole genome shotgun (WGS) entry which is preliminary data.</text>
</comment>
<name>A0A927GDD5_9BACT</name>
<feature type="chain" id="PRO_5037035463" evidence="1">
    <location>
        <begin position="21"/>
        <end position="239"/>
    </location>
</feature>